<dbReference type="Pfam" id="PF20434">
    <property type="entry name" value="BD-FAE"/>
    <property type="match status" value="1"/>
</dbReference>
<name>A0A7Y9J142_9BURK</name>
<dbReference type="InterPro" id="IPR029058">
    <property type="entry name" value="AB_hydrolase_fold"/>
</dbReference>
<gene>
    <name evidence="3" type="ORF">FHW18_005273</name>
</gene>
<evidence type="ECO:0000313" key="3">
    <source>
        <dbReference type="EMBL" id="NYE85954.1"/>
    </source>
</evidence>
<evidence type="ECO:0000256" key="1">
    <source>
        <dbReference type="ARBA" id="ARBA00022801"/>
    </source>
</evidence>
<dbReference type="EMBL" id="JACBYR010000003">
    <property type="protein sequence ID" value="NYE85954.1"/>
    <property type="molecule type" value="Genomic_DNA"/>
</dbReference>
<dbReference type="Gene3D" id="3.40.50.1820">
    <property type="entry name" value="alpha/beta hydrolase"/>
    <property type="match status" value="1"/>
</dbReference>
<dbReference type="PANTHER" id="PTHR48081:SF33">
    <property type="entry name" value="KYNURENINE FORMAMIDASE"/>
    <property type="match status" value="1"/>
</dbReference>
<organism evidence="3 4">
    <name type="scientific">Pigmentiphaga litoralis</name>
    <dbReference type="NCBI Taxonomy" id="516702"/>
    <lineage>
        <taxon>Bacteria</taxon>
        <taxon>Pseudomonadati</taxon>
        <taxon>Pseudomonadota</taxon>
        <taxon>Betaproteobacteria</taxon>
        <taxon>Burkholderiales</taxon>
        <taxon>Alcaligenaceae</taxon>
        <taxon>Pigmentiphaga</taxon>
    </lineage>
</organism>
<dbReference type="AlphaFoldDB" id="A0A7Y9J142"/>
<protein>
    <submittedName>
        <fullName evidence="3">Arylformamidase</fullName>
        <ecNumber evidence="3">3.5.1.9</ecNumber>
    </submittedName>
</protein>
<proteinExistence type="predicted"/>
<dbReference type="Proteomes" id="UP000542125">
    <property type="component" value="Unassembled WGS sequence"/>
</dbReference>
<dbReference type="RefSeq" id="WP_179590519.1">
    <property type="nucleotide sequence ID" value="NZ_JACBYR010000003.1"/>
</dbReference>
<reference evidence="3 4" key="1">
    <citation type="submission" date="2020-07" db="EMBL/GenBank/DDBJ databases">
        <title>Genomic Encyclopedia of Type Strains, Phase IV (KMG-V): Genome sequencing to study the core and pangenomes of soil and plant-associated prokaryotes.</title>
        <authorList>
            <person name="Whitman W."/>
        </authorList>
    </citation>
    <scope>NUCLEOTIDE SEQUENCE [LARGE SCALE GENOMIC DNA]</scope>
    <source>
        <strain evidence="3 4">SAS40</strain>
    </source>
</reference>
<dbReference type="InterPro" id="IPR049492">
    <property type="entry name" value="BD-FAE-like_dom"/>
</dbReference>
<dbReference type="GO" id="GO:0004061">
    <property type="term" value="F:arylformamidase activity"/>
    <property type="evidence" value="ECO:0007669"/>
    <property type="project" value="UniProtKB-EC"/>
</dbReference>
<evidence type="ECO:0000313" key="4">
    <source>
        <dbReference type="Proteomes" id="UP000542125"/>
    </source>
</evidence>
<keyword evidence="4" id="KW-1185">Reference proteome</keyword>
<dbReference type="EC" id="3.5.1.9" evidence="3"/>
<keyword evidence="1 3" id="KW-0378">Hydrolase</keyword>
<evidence type="ECO:0000259" key="2">
    <source>
        <dbReference type="Pfam" id="PF20434"/>
    </source>
</evidence>
<feature type="domain" description="BD-FAE-like" evidence="2">
    <location>
        <begin position="79"/>
        <end position="172"/>
    </location>
</feature>
<dbReference type="PANTHER" id="PTHR48081">
    <property type="entry name" value="AB HYDROLASE SUPERFAMILY PROTEIN C4A8.06C"/>
    <property type="match status" value="1"/>
</dbReference>
<sequence>MTVQFTDADREREYSPSSCIGGNYAPFLQAYADLSAHALDRHAVRRDLSYGVEPRQKLDLFLPAPDDGAVAVAGTPRPALLVFIHGGYWQELSKDQSLFAAPGALAEGAAFAAVDYTLAPHATVHDMALECRTALRWLHAHADEFGYDPSRIVVSGSSAGAHLAAMAGLRSWADDADLPAGLPAASVLVSGVYDLLPLIGTSINDALSLTSADVTAISPLRMSALGAPPSVVCWGEIETGEFKRQSQAYADVLAAAGALTDRFEIPARNHFDVIIDLTTPGTLLGDACLAWLRAPR</sequence>
<dbReference type="InterPro" id="IPR050300">
    <property type="entry name" value="GDXG_lipolytic_enzyme"/>
</dbReference>
<comment type="caution">
    <text evidence="3">The sequence shown here is derived from an EMBL/GenBank/DDBJ whole genome shotgun (WGS) entry which is preliminary data.</text>
</comment>
<dbReference type="SUPFAM" id="SSF53474">
    <property type="entry name" value="alpha/beta-Hydrolases"/>
    <property type="match status" value="1"/>
</dbReference>
<accession>A0A7Y9J142</accession>